<dbReference type="Pfam" id="PF07510">
    <property type="entry name" value="GmrSD_C"/>
    <property type="match status" value="1"/>
</dbReference>
<dbReference type="KEGG" id="cmah:C1I91_22025"/>
<feature type="domain" description="GmrSD restriction endonucleases N-terminal" evidence="1">
    <location>
        <begin position="11"/>
        <end position="224"/>
    </location>
</feature>
<dbReference type="OrthoDB" id="9798761at2"/>
<dbReference type="InterPro" id="IPR004919">
    <property type="entry name" value="GmrSD_N"/>
</dbReference>
<dbReference type="AlphaFoldDB" id="A0A3R5X441"/>
<evidence type="ECO:0000259" key="2">
    <source>
        <dbReference type="Pfam" id="PF07510"/>
    </source>
</evidence>
<organism evidence="3 4">
    <name type="scientific">Clostridium manihotivorum</name>
    <dbReference type="NCBI Taxonomy" id="2320868"/>
    <lineage>
        <taxon>Bacteria</taxon>
        <taxon>Bacillati</taxon>
        <taxon>Bacillota</taxon>
        <taxon>Clostridia</taxon>
        <taxon>Eubacteriales</taxon>
        <taxon>Clostridiaceae</taxon>
        <taxon>Clostridium</taxon>
    </lineage>
</organism>
<feature type="domain" description="GmrSD restriction endonucleases C-terminal" evidence="2">
    <location>
        <begin position="422"/>
        <end position="543"/>
    </location>
</feature>
<keyword evidence="4" id="KW-1185">Reference proteome</keyword>
<dbReference type="EMBL" id="CP025746">
    <property type="protein sequence ID" value="QAA34087.1"/>
    <property type="molecule type" value="Genomic_DNA"/>
</dbReference>
<accession>A0A3R5X441</accession>
<gene>
    <name evidence="3" type="ORF">C1I91_22025</name>
</gene>
<evidence type="ECO:0000313" key="4">
    <source>
        <dbReference type="Proteomes" id="UP000286268"/>
    </source>
</evidence>
<dbReference type="RefSeq" id="WP_128214810.1">
    <property type="nucleotide sequence ID" value="NZ_CP025746.1"/>
</dbReference>
<protein>
    <submittedName>
        <fullName evidence="3">DUF262 domain-containing protein</fullName>
    </submittedName>
</protein>
<dbReference type="Proteomes" id="UP000286268">
    <property type="component" value="Chromosome"/>
</dbReference>
<evidence type="ECO:0000313" key="3">
    <source>
        <dbReference type="EMBL" id="QAA34087.1"/>
    </source>
</evidence>
<proteinExistence type="predicted"/>
<dbReference type="PANTHER" id="PTHR35149">
    <property type="entry name" value="SLL5132 PROTEIN"/>
    <property type="match status" value="1"/>
</dbReference>
<dbReference type="InterPro" id="IPR011089">
    <property type="entry name" value="GmrSD_C"/>
</dbReference>
<name>A0A3R5X441_9CLOT</name>
<dbReference type="PANTHER" id="PTHR35149:SF2">
    <property type="entry name" value="DUF262 DOMAIN-CONTAINING PROTEIN"/>
    <property type="match status" value="1"/>
</dbReference>
<evidence type="ECO:0000259" key="1">
    <source>
        <dbReference type="Pfam" id="PF03235"/>
    </source>
</evidence>
<reference evidence="3 4" key="1">
    <citation type="submission" date="2018-01" db="EMBL/GenBank/DDBJ databases">
        <title>Genome Sequencing and Assembly of Anaerobacter polyendosporus strain CT4.</title>
        <authorList>
            <person name="Tachaapaikoon C."/>
            <person name="Sutheeworapong S."/>
            <person name="Jenjaroenpun P."/>
            <person name="Wongsurawat T."/>
            <person name="Nookeaw I."/>
            <person name="Cheawchanlertfa P."/>
            <person name="Kosugi A."/>
            <person name="Cheevadhanarak S."/>
            <person name="Ratanakhanokchai K."/>
        </authorList>
    </citation>
    <scope>NUCLEOTIDE SEQUENCE [LARGE SCALE GENOMIC DNA]</scope>
    <source>
        <strain evidence="3 4">CT4</strain>
    </source>
</reference>
<sequence length="547" mass="65018">MSVIIGEKISIKKLFSDEFFFMIPEYQRPYSWLEENCEQLFDDIYESNRESEYFLGTIILQEIENIGTGKKYAIIDGQQRITTLQILLACLRDRVTDAQYKNANQCKIFQKENLADGIPEKVRLEVKESLFFKKYVQQENGTNLIKGINCENFQQVNMINAINVFKDKLLDLTQFQIQSLIQHISQRCIIIYIATKEFEDAFKLFTIVNDRGLQLRRIDILKAINISPEIMNDTDIKKYALIWEQIEEDLGTELFEKLISYIRTIEVKEKAKDDILKEYENLIFGKNRILKGKDFIEYLKDYKTIYEKLLLDKSILTGHLKEIEYKNLINIMTDFLPSTDWIPPFLYYYKRFKEDSIFDFIEALEKKYVADWILGVTSTKRVVNMNSILRKIEMSSKAEEIISSEVMKFDIINLKEKLNGDIYNETYCKYLLLKLEYLESEHNIERKYSTISVEHILPQTISEKSTWRTLFKDTDHRYWKHKISNLILLSKRKNSSASNYEFSNKKEKYFKRKISDLVRSQKILSYSDWTPKVLEDRQKNILNLLLN</sequence>
<dbReference type="Pfam" id="PF03235">
    <property type="entry name" value="GmrSD_N"/>
    <property type="match status" value="1"/>
</dbReference>